<reference evidence="5 6" key="1">
    <citation type="journal article" date="2016" name="Nat. Commun.">
        <title>Thousands of microbial genomes shed light on interconnected biogeochemical processes in an aquifer system.</title>
        <authorList>
            <person name="Anantharaman K."/>
            <person name="Brown C.T."/>
            <person name="Hug L.A."/>
            <person name="Sharon I."/>
            <person name="Castelle C.J."/>
            <person name="Probst A.J."/>
            <person name="Thomas B.C."/>
            <person name="Singh A."/>
            <person name="Wilkins M.J."/>
            <person name="Karaoz U."/>
            <person name="Brodie E.L."/>
            <person name="Williams K.H."/>
            <person name="Hubbard S.S."/>
            <person name="Banfield J.F."/>
        </authorList>
    </citation>
    <scope>NUCLEOTIDE SEQUENCE [LARGE SCALE GENOMIC DNA]</scope>
</reference>
<dbReference type="InterPro" id="IPR006558">
    <property type="entry name" value="LamG-like"/>
</dbReference>
<evidence type="ECO:0000313" key="6">
    <source>
        <dbReference type="Proteomes" id="UP000177354"/>
    </source>
</evidence>
<keyword evidence="2" id="KW-1015">Disulfide bond</keyword>
<keyword evidence="1" id="KW-0732">Signal</keyword>
<dbReference type="Gene3D" id="2.60.120.200">
    <property type="match status" value="1"/>
</dbReference>
<evidence type="ECO:0000313" key="5">
    <source>
        <dbReference type="EMBL" id="OGG06937.1"/>
    </source>
</evidence>
<evidence type="ECO:0000259" key="4">
    <source>
        <dbReference type="SMART" id="SM00560"/>
    </source>
</evidence>
<dbReference type="Proteomes" id="UP000177354">
    <property type="component" value="Unassembled WGS sequence"/>
</dbReference>
<evidence type="ECO:0000256" key="1">
    <source>
        <dbReference type="ARBA" id="ARBA00022729"/>
    </source>
</evidence>
<sequence length="932" mass="98440">MKRRINKLKFQINRLRLKRKVILLFLFILILAIYGINKMVSPISASPVHDETVSSANCKGTNVSQIICSLNGGTNKLYLLTAGIRDNQNIITVIGAGLNWLRAKSQCSANGANRTEVWYAFGSPSSGDVTITFDATVLSAVGAISRYSNADPTNPIENPAGSNRVGQESATCSGGSNSATATLDLTSTVGNTILFAGLDTGNQPLQTGDADYSLRFTGTVGSSNITTIYVHDRDWPTAGTDTITHSLSGSTGWSMAGLVIRPAPLPTATPTATPLPTPTPTPIDLNQGLAGHWEMDEAAGTVINDSSGNGNTSSSFTGDVSWTTGKFGSALNFDGANDVVSIPETASIDMGGTTQSYSVSAWIKTSMNVAAGTHAFLLAKRASSGVYPYIVYLDQSEIACFETGDGTNYNVTCNSTALNNNTWHLITAVRDVSSDKIFIYVDGQPAGSATDTTVTSLANNDNVSIGNGGASYTEKDFGGIMDDVRIYNRALSSNEVQALFNYSPVIPTPTPTPTVTPIAFTPTPTAVPGGSPVHNETQVCKGTGVASIVCPTTGGVDQLYVVSVGSRTNVDVVSVTGLGLTFTQHKEQCAGGLSNRAEVWSAFGSPADGNVTITFASTTLSAVGAVSKYGNVDPVTPVENPAGSNRNGQEGACSGGTSNANVSLSLTSTRNNSILLTALDAGWRNITTADPDYTERAYDYIGGGEETTLYVHDRVLSTAGTDLAEHTLADTSDWAMAGLVIKPVPQATLSPTVTPTATPIPISTLTPTITPTPLPATPTPTPFIGDNIDPINSIYSYSGLGYYSLDPTFDGNRTPQKDVTIMLVSGSLEIKQNFSLSDPQDSVVFIVNGNIYIGGDVTRIPGLFISSQTFTIADGDQPIIIDGMVYARTINFNRKFYSLTQPTYQFIYQPKYIIDLLPYLGRPQVNWQEISR</sequence>
<feature type="domain" description="LamG-like jellyroll fold" evidence="4">
    <location>
        <begin position="355"/>
        <end position="494"/>
    </location>
</feature>
<dbReference type="AlphaFoldDB" id="A0A1F5Z441"/>
<feature type="region of interest" description="Disordered" evidence="3">
    <location>
        <begin position="149"/>
        <end position="176"/>
    </location>
</feature>
<accession>A0A1F5Z441</accession>
<gene>
    <name evidence="5" type="ORF">A2777_03730</name>
</gene>
<evidence type="ECO:0000256" key="3">
    <source>
        <dbReference type="SAM" id="MobiDB-lite"/>
    </source>
</evidence>
<feature type="region of interest" description="Disordered" evidence="3">
    <location>
        <begin position="637"/>
        <end position="657"/>
    </location>
</feature>
<dbReference type="InterPro" id="IPR013320">
    <property type="entry name" value="ConA-like_dom_sf"/>
</dbReference>
<organism evidence="5 6">
    <name type="scientific">Candidatus Gottesmanbacteria bacterium RIFCSPHIGHO2_01_FULL_40_15</name>
    <dbReference type="NCBI Taxonomy" id="1798376"/>
    <lineage>
        <taxon>Bacteria</taxon>
        <taxon>Candidatus Gottesmaniibacteriota</taxon>
    </lineage>
</organism>
<dbReference type="SUPFAM" id="SSF49899">
    <property type="entry name" value="Concanavalin A-like lectins/glucanases"/>
    <property type="match status" value="1"/>
</dbReference>
<dbReference type="EMBL" id="MFJF01000013">
    <property type="protein sequence ID" value="OGG06937.1"/>
    <property type="molecule type" value="Genomic_DNA"/>
</dbReference>
<dbReference type="SMART" id="SM00560">
    <property type="entry name" value="LamGL"/>
    <property type="match status" value="1"/>
</dbReference>
<name>A0A1F5Z441_9BACT</name>
<comment type="caution">
    <text evidence="5">The sequence shown here is derived from an EMBL/GenBank/DDBJ whole genome shotgun (WGS) entry which is preliminary data.</text>
</comment>
<proteinExistence type="predicted"/>
<protein>
    <recommendedName>
        <fullName evidence="4">LamG-like jellyroll fold domain-containing protein</fullName>
    </recommendedName>
</protein>
<evidence type="ECO:0000256" key="2">
    <source>
        <dbReference type="ARBA" id="ARBA00023157"/>
    </source>
</evidence>
<dbReference type="Pfam" id="PF13385">
    <property type="entry name" value="Laminin_G_3"/>
    <property type="match status" value="1"/>
</dbReference>